<dbReference type="InterPro" id="IPR017441">
    <property type="entry name" value="Protein_kinase_ATP_BS"/>
</dbReference>
<dbReference type="PROSITE" id="PS50011">
    <property type="entry name" value="PROTEIN_KINASE_DOM"/>
    <property type="match status" value="1"/>
</dbReference>
<evidence type="ECO:0000256" key="2">
    <source>
        <dbReference type="ARBA" id="ARBA00022741"/>
    </source>
</evidence>
<feature type="region of interest" description="Disordered" evidence="6">
    <location>
        <begin position="283"/>
        <end position="303"/>
    </location>
</feature>
<dbReference type="AlphaFoldDB" id="A0A6B3MZU7"/>
<organism evidence="8">
    <name type="scientific">Symploca sp. SIO1C4</name>
    <dbReference type="NCBI Taxonomy" id="2607765"/>
    <lineage>
        <taxon>Bacteria</taxon>
        <taxon>Bacillati</taxon>
        <taxon>Cyanobacteriota</taxon>
        <taxon>Cyanophyceae</taxon>
        <taxon>Coleofasciculales</taxon>
        <taxon>Coleofasciculaceae</taxon>
        <taxon>Symploca</taxon>
    </lineage>
</organism>
<evidence type="ECO:0000256" key="5">
    <source>
        <dbReference type="PROSITE-ProRule" id="PRU10141"/>
    </source>
</evidence>
<comment type="caution">
    <text evidence="8">The sequence shown here is derived from an EMBL/GenBank/DDBJ whole genome shotgun (WGS) entry which is preliminary data.</text>
</comment>
<feature type="binding site" evidence="5">
    <location>
        <position position="43"/>
    </location>
    <ligand>
        <name>ATP</name>
        <dbReference type="ChEBI" id="CHEBI:30616"/>
    </ligand>
</feature>
<keyword evidence="3 8" id="KW-0418">Kinase</keyword>
<evidence type="ECO:0000256" key="1">
    <source>
        <dbReference type="ARBA" id="ARBA00022679"/>
    </source>
</evidence>
<dbReference type="SUPFAM" id="SSF56112">
    <property type="entry name" value="Protein kinase-like (PK-like)"/>
    <property type="match status" value="1"/>
</dbReference>
<dbReference type="Gene3D" id="1.10.510.10">
    <property type="entry name" value="Transferase(Phosphotransferase) domain 1"/>
    <property type="match status" value="1"/>
</dbReference>
<dbReference type="InterPro" id="IPR000719">
    <property type="entry name" value="Prot_kinase_dom"/>
</dbReference>
<evidence type="ECO:0000256" key="3">
    <source>
        <dbReference type="ARBA" id="ARBA00022777"/>
    </source>
</evidence>
<evidence type="ECO:0000313" key="8">
    <source>
        <dbReference type="EMBL" id="NER26369.1"/>
    </source>
</evidence>
<dbReference type="Gene3D" id="3.30.200.20">
    <property type="entry name" value="Phosphorylase Kinase, domain 1"/>
    <property type="match status" value="1"/>
</dbReference>
<dbReference type="Pfam" id="PF00069">
    <property type="entry name" value="Pkinase"/>
    <property type="match status" value="1"/>
</dbReference>
<name>A0A6B3MZU7_9CYAN</name>
<dbReference type="PANTHER" id="PTHR43289:SF34">
    <property type="entry name" value="SERINE_THREONINE-PROTEIN KINASE YBDM-RELATED"/>
    <property type="match status" value="1"/>
</dbReference>
<evidence type="ECO:0000256" key="6">
    <source>
        <dbReference type="SAM" id="MobiDB-lite"/>
    </source>
</evidence>
<evidence type="ECO:0000259" key="7">
    <source>
        <dbReference type="PROSITE" id="PS50011"/>
    </source>
</evidence>
<feature type="domain" description="Protein kinase" evidence="7">
    <location>
        <begin position="14"/>
        <end position="273"/>
    </location>
</feature>
<dbReference type="CDD" id="cd14014">
    <property type="entry name" value="STKc_PknB_like"/>
    <property type="match status" value="1"/>
</dbReference>
<keyword evidence="1" id="KW-0808">Transferase</keyword>
<dbReference type="InterPro" id="IPR011009">
    <property type="entry name" value="Kinase-like_dom_sf"/>
</dbReference>
<keyword evidence="4 5" id="KW-0067">ATP-binding</keyword>
<dbReference type="PANTHER" id="PTHR43289">
    <property type="entry name" value="MITOGEN-ACTIVATED PROTEIN KINASE KINASE KINASE 20-RELATED"/>
    <property type="match status" value="1"/>
</dbReference>
<dbReference type="PROSITE" id="PS00107">
    <property type="entry name" value="PROTEIN_KINASE_ATP"/>
    <property type="match status" value="1"/>
</dbReference>
<proteinExistence type="predicted"/>
<protein>
    <submittedName>
        <fullName evidence="8">Serine/threonine protein kinase</fullName>
    </submittedName>
</protein>
<dbReference type="GO" id="GO:0005524">
    <property type="term" value="F:ATP binding"/>
    <property type="evidence" value="ECO:0007669"/>
    <property type="project" value="UniProtKB-UniRule"/>
</dbReference>
<reference evidence="8" key="1">
    <citation type="submission" date="2019-11" db="EMBL/GenBank/DDBJ databases">
        <title>Genomic insights into an expanded diversity of filamentous marine cyanobacteria reveals the extraordinary biosynthetic potential of Moorea and Okeania.</title>
        <authorList>
            <person name="Ferreira Leao T."/>
            <person name="Wang M."/>
            <person name="Moss N."/>
            <person name="Da Silva R."/>
            <person name="Sanders J."/>
            <person name="Nurk S."/>
            <person name="Gurevich A."/>
            <person name="Humphrey G."/>
            <person name="Reher R."/>
            <person name="Zhu Q."/>
            <person name="Belda-Ferre P."/>
            <person name="Glukhov E."/>
            <person name="Rex R."/>
            <person name="Dorrestein P.C."/>
            <person name="Knight R."/>
            <person name="Pevzner P."/>
            <person name="Gerwick W.H."/>
            <person name="Gerwick L."/>
        </authorList>
    </citation>
    <scope>NUCLEOTIDE SEQUENCE</scope>
    <source>
        <strain evidence="8">SIO1C4</strain>
    </source>
</reference>
<accession>A0A6B3MZU7</accession>
<evidence type="ECO:0000256" key="4">
    <source>
        <dbReference type="ARBA" id="ARBA00022840"/>
    </source>
</evidence>
<dbReference type="EMBL" id="JAAHFQ010000022">
    <property type="protein sequence ID" value="NER26369.1"/>
    <property type="molecule type" value="Genomic_DNA"/>
</dbReference>
<keyword evidence="8" id="KW-0723">Serine/threonine-protein kinase</keyword>
<gene>
    <name evidence="8" type="ORF">F6J89_01665</name>
</gene>
<dbReference type="GO" id="GO:0004674">
    <property type="term" value="F:protein serine/threonine kinase activity"/>
    <property type="evidence" value="ECO:0007669"/>
    <property type="project" value="UniProtKB-KW"/>
</dbReference>
<keyword evidence="2 5" id="KW-0547">Nucleotide-binding</keyword>
<sequence>MVWKEGQELQAGKYIIGKVLGQGGFGITYQALHTTLNQQVVIKTPNEYLQHDPDYDKYVKRFIKEARLIAKLSQDPHPHIVRVSDLFNEGETHCLVMEFIPGKSLFELVKQRGALPEAEAINYIRQIGDALAFVHQQGLVHRDAHPGNIMLRGKGKAVLIDFGISGELVPTTVSSMHPGNKGFAPIEQMQGYRQPTVDIYCLAATLYYTVTAERPTTSFDRKAFDAILSPPKQLNPTISDRLNQGILKGMALEAEDRPQSMQEWLKLLEAPTIVIPPPVEKIHRQKAIRPSPKKPSTSRPRKSDARLDIVCDRTLRNLICDRFGLIALSCDV</sequence>